<dbReference type="AlphaFoldDB" id="A0A2P8EKM8"/>
<comment type="function">
    <text evidence="1">Plays a role in synthesis, processing and/or stability of 23S rRNA.</text>
</comment>
<comment type="caution">
    <text evidence="7">The sequence shown here is derived from an EMBL/GenBank/DDBJ whole genome shotgun (WGS) entry which is preliminary data.</text>
</comment>
<dbReference type="EMBL" id="PYGI01000028">
    <property type="protein sequence ID" value="PSL10002.1"/>
    <property type="molecule type" value="Genomic_DNA"/>
</dbReference>
<evidence type="ECO:0000256" key="1">
    <source>
        <dbReference type="ARBA" id="ARBA00002868"/>
    </source>
</evidence>
<gene>
    <name evidence="7" type="ORF">CLV44_12828</name>
</gene>
<evidence type="ECO:0000313" key="8">
    <source>
        <dbReference type="Proteomes" id="UP000242133"/>
    </source>
</evidence>
<dbReference type="PANTHER" id="PTHR38099:SF1">
    <property type="entry name" value="LARGE RIBOSOMAL RNA SUBUNIT ACCUMULATION PROTEIN YCED"/>
    <property type="match status" value="1"/>
</dbReference>
<dbReference type="PANTHER" id="PTHR38099">
    <property type="entry name" value="LARGE RIBOSOMAL RNA SUBUNIT ACCUMULATION PROTEIN YCED"/>
    <property type="match status" value="1"/>
</dbReference>
<feature type="region of interest" description="Disordered" evidence="6">
    <location>
        <begin position="137"/>
        <end position="160"/>
    </location>
</feature>
<proteinExistence type="inferred from homology"/>
<evidence type="ECO:0000256" key="5">
    <source>
        <dbReference type="ARBA" id="ARBA00031841"/>
    </source>
</evidence>
<keyword evidence="8" id="KW-1185">Reference proteome</keyword>
<reference evidence="7 8" key="1">
    <citation type="submission" date="2018-03" db="EMBL/GenBank/DDBJ databases">
        <title>Genomic Encyclopedia of Archaeal and Bacterial Type Strains, Phase II (KMG-II): from individual species to whole genera.</title>
        <authorList>
            <person name="Goeker M."/>
        </authorList>
    </citation>
    <scope>NUCLEOTIDE SEQUENCE [LARGE SCALE GENOMIC DNA]</scope>
    <source>
        <strain evidence="7 8">DSM 17586</strain>
    </source>
</reference>
<sequence length="160" mass="17709">MAEREVKFKGLAKIADMPRFASFLVDDSGSIDAEVEFAKDEQGLRVLSGRMSGSVSMTCQRCLEPVSIALQATLNLAVVLTEEQAENLTRSYDPLLMETDEIELLPVIEDELILSLPLVPYHNDCSIKTSYGDVETARTQDEKPNPFSVLAQLKEKANKS</sequence>
<keyword evidence="4" id="KW-0690">Ribosome biogenesis</keyword>
<protein>
    <recommendedName>
        <fullName evidence="3">Large ribosomal RNA subunit accumulation protein YceD</fullName>
    </recommendedName>
    <alternativeName>
        <fullName evidence="5">23S rRNA accumulation protein YceD</fullName>
    </alternativeName>
</protein>
<dbReference type="GO" id="GO:0042254">
    <property type="term" value="P:ribosome biogenesis"/>
    <property type="evidence" value="ECO:0007669"/>
    <property type="project" value="UniProtKB-KW"/>
</dbReference>
<comment type="similarity">
    <text evidence="2">Belongs to the DUF177 domain family.</text>
</comment>
<evidence type="ECO:0000256" key="2">
    <source>
        <dbReference type="ARBA" id="ARBA00010740"/>
    </source>
</evidence>
<accession>A0A2P8EKM8</accession>
<organism evidence="7 8">
    <name type="scientific">Marinobacterium halophilum</name>
    <dbReference type="NCBI Taxonomy" id="267374"/>
    <lineage>
        <taxon>Bacteria</taxon>
        <taxon>Pseudomonadati</taxon>
        <taxon>Pseudomonadota</taxon>
        <taxon>Gammaproteobacteria</taxon>
        <taxon>Oceanospirillales</taxon>
        <taxon>Oceanospirillaceae</taxon>
        <taxon>Marinobacterium</taxon>
    </lineage>
</organism>
<evidence type="ECO:0000256" key="6">
    <source>
        <dbReference type="SAM" id="MobiDB-lite"/>
    </source>
</evidence>
<evidence type="ECO:0000313" key="7">
    <source>
        <dbReference type="EMBL" id="PSL10002.1"/>
    </source>
</evidence>
<evidence type="ECO:0000256" key="3">
    <source>
        <dbReference type="ARBA" id="ARBA00015716"/>
    </source>
</evidence>
<evidence type="ECO:0000256" key="4">
    <source>
        <dbReference type="ARBA" id="ARBA00022517"/>
    </source>
</evidence>
<name>A0A2P8EKM8_9GAMM</name>
<dbReference type="Proteomes" id="UP000242133">
    <property type="component" value="Unassembled WGS sequence"/>
</dbReference>
<dbReference type="InterPro" id="IPR039255">
    <property type="entry name" value="YceD_bac"/>
</dbReference>
<dbReference type="Pfam" id="PF02620">
    <property type="entry name" value="YceD"/>
    <property type="match status" value="1"/>
</dbReference>
<dbReference type="GO" id="GO:0005829">
    <property type="term" value="C:cytosol"/>
    <property type="evidence" value="ECO:0007669"/>
    <property type="project" value="TreeGrafter"/>
</dbReference>
<dbReference type="InterPro" id="IPR003772">
    <property type="entry name" value="YceD"/>
</dbReference>